<dbReference type="InterPro" id="IPR044626">
    <property type="entry name" value="AOR-like"/>
</dbReference>
<dbReference type="SUPFAM" id="SSF50129">
    <property type="entry name" value="GroES-like"/>
    <property type="match status" value="1"/>
</dbReference>
<dbReference type="EMBL" id="PGOL01000643">
    <property type="protein sequence ID" value="PKI67080.1"/>
    <property type="molecule type" value="Genomic_DNA"/>
</dbReference>
<dbReference type="OrthoDB" id="9992527at2759"/>
<proteinExistence type="inferred from homology"/>
<comment type="caution">
    <text evidence="4">The sequence shown here is derived from an EMBL/GenBank/DDBJ whole genome shotgun (WGS) entry which is preliminary data.</text>
</comment>
<dbReference type="SMART" id="SM00829">
    <property type="entry name" value="PKS_ER"/>
    <property type="match status" value="1"/>
</dbReference>
<dbReference type="GO" id="GO:0016628">
    <property type="term" value="F:oxidoreductase activity, acting on the CH-CH group of donors, NAD or NADP as acceptor"/>
    <property type="evidence" value="ECO:0007669"/>
    <property type="project" value="InterPro"/>
</dbReference>
<dbReference type="CDD" id="cd05289">
    <property type="entry name" value="MDR_like_2"/>
    <property type="match status" value="1"/>
</dbReference>
<keyword evidence="7" id="KW-1185">Reference proteome</keyword>
<organism evidence="4 6">
    <name type="scientific">Punica granatum</name>
    <name type="common">Pomegranate</name>
    <dbReference type="NCBI Taxonomy" id="22663"/>
    <lineage>
        <taxon>Eukaryota</taxon>
        <taxon>Viridiplantae</taxon>
        <taxon>Streptophyta</taxon>
        <taxon>Embryophyta</taxon>
        <taxon>Tracheophyta</taxon>
        <taxon>Spermatophyta</taxon>
        <taxon>Magnoliopsida</taxon>
        <taxon>eudicotyledons</taxon>
        <taxon>Gunneridae</taxon>
        <taxon>Pentapetalae</taxon>
        <taxon>rosids</taxon>
        <taxon>malvids</taxon>
        <taxon>Myrtales</taxon>
        <taxon>Lythraceae</taxon>
        <taxon>Punica</taxon>
    </lineage>
</organism>
<dbReference type="InterPro" id="IPR020843">
    <property type="entry name" value="ER"/>
</dbReference>
<sequence length="342" mass="37234">MQKAWLYEEYGPKEVLRVGEFPFPSPLPDQLIVQVRAAALNPIDFKRRLCPIFPSDFPVVPGCDMAGVVVSKGNNVTKFDVGDEVYGNIQDFNAQVKLKQLGTLAEFIAVEESLIAKKPPNISFEEAASLPLAVQTAVEGFITAGFKGGQTVFIVGGAGGVGSLVVQLSKNVYGASRVVATCSTPKVEFVKSLGADEVVDYWKTDYEDVEEKFDFLYDMIGDCKKSFVVAKDGAPVVDITYPPSHQRAAYSSLKVSGEILDRLRPYLENGKLKPVIDPSGPYAFMDVVEAFRYLETGRALGKVVISPFPSQSFNSCSFRGVNCKNCISKSRCSGNFGDAIML</sequence>
<protein>
    <recommendedName>
        <fullName evidence="3">Enoyl reductase (ER) domain-containing protein</fullName>
    </recommendedName>
</protein>
<evidence type="ECO:0000313" key="5">
    <source>
        <dbReference type="EMBL" id="PKI67080.1"/>
    </source>
</evidence>
<dbReference type="Pfam" id="PF13602">
    <property type="entry name" value="ADH_zinc_N_2"/>
    <property type="match status" value="1"/>
</dbReference>
<dbReference type="AlphaFoldDB" id="A0A218VWL5"/>
<comment type="similarity">
    <text evidence="1">Belongs to the zinc-containing alcohol dehydrogenase family. Quinone oxidoreductase subfamily.</text>
</comment>
<evidence type="ECO:0000313" key="7">
    <source>
        <dbReference type="Proteomes" id="UP000233551"/>
    </source>
</evidence>
<dbReference type="InterPro" id="IPR036291">
    <property type="entry name" value="NAD(P)-bd_dom_sf"/>
</dbReference>
<dbReference type="InterPro" id="IPR013154">
    <property type="entry name" value="ADH-like_N"/>
</dbReference>
<dbReference type="SUPFAM" id="SSF51735">
    <property type="entry name" value="NAD(P)-binding Rossmann-fold domains"/>
    <property type="match status" value="1"/>
</dbReference>
<evidence type="ECO:0000313" key="4">
    <source>
        <dbReference type="EMBL" id="OWM64964.1"/>
    </source>
</evidence>
<keyword evidence="2" id="KW-0560">Oxidoreductase</keyword>
<dbReference type="EMBL" id="MTKT01005739">
    <property type="protein sequence ID" value="OWM64964.1"/>
    <property type="molecule type" value="Genomic_DNA"/>
</dbReference>
<accession>A0A218VWL5</accession>
<dbReference type="GeneID" id="116202415"/>
<dbReference type="Proteomes" id="UP000197138">
    <property type="component" value="Unassembled WGS sequence"/>
</dbReference>
<evidence type="ECO:0000256" key="2">
    <source>
        <dbReference type="ARBA" id="ARBA00023002"/>
    </source>
</evidence>
<dbReference type="Pfam" id="PF08240">
    <property type="entry name" value="ADH_N"/>
    <property type="match status" value="1"/>
</dbReference>
<reference evidence="6" key="1">
    <citation type="journal article" date="2017" name="Plant J.">
        <title>The pomegranate (Punica granatum L.) genome and the genomics of punicalagin biosynthesis.</title>
        <authorList>
            <person name="Qin G."/>
            <person name="Xu C."/>
            <person name="Ming R."/>
            <person name="Tang H."/>
            <person name="Guyot R."/>
            <person name="Kramer E.M."/>
            <person name="Hu Y."/>
            <person name="Yi X."/>
            <person name="Qi Y."/>
            <person name="Xu X."/>
            <person name="Gao Z."/>
            <person name="Pan H."/>
            <person name="Jian J."/>
            <person name="Tian Y."/>
            <person name="Yue Z."/>
            <person name="Xu Y."/>
        </authorList>
    </citation>
    <scope>NUCLEOTIDE SEQUENCE [LARGE SCALE GENOMIC DNA]</scope>
    <source>
        <strain evidence="6">cv. Dabenzi</strain>
    </source>
</reference>
<evidence type="ECO:0000259" key="3">
    <source>
        <dbReference type="SMART" id="SM00829"/>
    </source>
</evidence>
<evidence type="ECO:0000313" key="6">
    <source>
        <dbReference type="Proteomes" id="UP000197138"/>
    </source>
</evidence>
<dbReference type="PANTHER" id="PTHR44573">
    <property type="entry name" value="NADPH-DEPENDENT ALKENAL/ONE OXIDOREDUCTASE, CHLOROPLASTIC"/>
    <property type="match status" value="1"/>
</dbReference>
<dbReference type="PANTHER" id="PTHR44573:SF4">
    <property type="entry name" value="2-METHYLENE-FURAN-3-ONE REDUCTASE-LIKE"/>
    <property type="match status" value="1"/>
</dbReference>
<gene>
    <name evidence="4" type="ORF">CDL15_Pgr028682</name>
    <name evidence="5" type="ORF">CRG98_012501</name>
</gene>
<dbReference type="Gene3D" id="3.90.180.10">
    <property type="entry name" value="Medium-chain alcohol dehydrogenases, catalytic domain"/>
    <property type="match status" value="1"/>
</dbReference>
<dbReference type="Gene3D" id="3.40.50.720">
    <property type="entry name" value="NAD(P)-binding Rossmann-like Domain"/>
    <property type="match status" value="1"/>
</dbReference>
<dbReference type="InterPro" id="IPR011032">
    <property type="entry name" value="GroES-like_sf"/>
</dbReference>
<name>A0A218VWL5_PUNGR</name>
<dbReference type="Proteomes" id="UP000233551">
    <property type="component" value="Unassembled WGS sequence"/>
</dbReference>
<evidence type="ECO:0000256" key="1">
    <source>
        <dbReference type="ARBA" id="ARBA00010371"/>
    </source>
</evidence>
<reference evidence="4" key="2">
    <citation type="submission" date="2017-06" db="EMBL/GenBank/DDBJ databases">
        <title>The pomegranate genome and the genomics of punicalagin biosynthesis.</title>
        <authorList>
            <person name="Xu C."/>
        </authorList>
    </citation>
    <scope>NUCLEOTIDE SEQUENCE [LARGE SCALE GENOMIC DNA]</scope>
    <source>
        <tissue evidence="4">Fresh leaf</tissue>
    </source>
</reference>
<feature type="domain" description="Enoyl reductase (ER)" evidence="3">
    <location>
        <begin position="11"/>
        <end position="305"/>
    </location>
</feature>
<dbReference type="STRING" id="22663.A0A218VWL5"/>
<reference evidence="5 7" key="3">
    <citation type="submission" date="2017-11" db="EMBL/GenBank/DDBJ databases">
        <title>De-novo sequencing of pomegranate (Punica granatum L.) genome.</title>
        <authorList>
            <person name="Akparov Z."/>
            <person name="Amiraslanov A."/>
            <person name="Hajiyeva S."/>
            <person name="Abbasov M."/>
            <person name="Kaur K."/>
            <person name="Hamwieh A."/>
            <person name="Solovyev V."/>
            <person name="Salamov A."/>
            <person name="Braich B."/>
            <person name="Kosarev P."/>
            <person name="Mahmoud A."/>
            <person name="Hajiyev E."/>
            <person name="Babayeva S."/>
            <person name="Izzatullayeva V."/>
            <person name="Mammadov A."/>
            <person name="Mammadov A."/>
            <person name="Sharifova S."/>
            <person name="Ojaghi J."/>
            <person name="Eynullazada K."/>
            <person name="Bayramov B."/>
            <person name="Abdulazimova A."/>
            <person name="Shahmuradov I."/>
        </authorList>
    </citation>
    <scope>NUCLEOTIDE SEQUENCE [LARGE SCALE GENOMIC DNA]</scope>
    <source>
        <strain evidence="5">AG2017</strain>
        <strain evidence="7">cv. AG2017</strain>
        <tissue evidence="5">Leaf</tissue>
    </source>
</reference>